<evidence type="ECO:0000313" key="1">
    <source>
        <dbReference type="EMBL" id="MTB96416.1"/>
    </source>
</evidence>
<protein>
    <submittedName>
        <fullName evidence="1">Uncharacterized protein</fullName>
    </submittedName>
</protein>
<reference evidence="1 2" key="1">
    <citation type="submission" date="2019-10" db="EMBL/GenBank/DDBJ databases">
        <title>Nocardioides novel species isolated from the excrement of Marmot.</title>
        <authorList>
            <person name="Zhang G."/>
        </authorList>
    </citation>
    <scope>NUCLEOTIDE SEQUENCE [LARGE SCALE GENOMIC DNA]</scope>
    <source>
        <strain evidence="2">zg-579</strain>
    </source>
</reference>
<proteinExistence type="predicted"/>
<organism evidence="1 2">
    <name type="scientific">Nocardioides marmotae</name>
    <dbReference type="NCBI Taxonomy" id="2663857"/>
    <lineage>
        <taxon>Bacteria</taxon>
        <taxon>Bacillati</taxon>
        <taxon>Actinomycetota</taxon>
        <taxon>Actinomycetes</taxon>
        <taxon>Propionibacteriales</taxon>
        <taxon>Nocardioidaceae</taxon>
        <taxon>Nocardioides</taxon>
    </lineage>
</organism>
<dbReference type="RefSeq" id="WP_154616292.1">
    <property type="nucleotide sequence ID" value="NZ_CP053660.1"/>
</dbReference>
<dbReference type="AlphaFoldDB" id="A0A6I3JDY1"/>
<keyword evidence="2" id="KW-1185">Reference proteome</keyword>
<comment type="caution">
    <text evidence="1">The sequence shown here is derived from an EMBL/GenBank/DDBJ whole genome shotgun (WGS) entry which is preliminary data.</text>
</comment>
<name>A0A6I3JDY1_9ACTN</name>
<accession>A0A6I3JDY1</accession>
<dbReference type="Proteomes" id="UP000433406">
    <property type="component" value="Unassembled WGS sequence"/>
</dbReference>
<gene>
    <name evidence="1" type="ORF">GGQ22_15180</name>
</gene>
<dbReference type="EMBL" id="WLCI01000016">
    <property type="protein sequence ID" value="MTB96416.1"/>
    <property type="molecule type" value="Genomic_DNA"/>
</dbReference>
<sequence>MRSRAILVGGLLVGAVGIAILWAAGVDFPVAIPPGLVILLTGAAVVAGVRRRWSDGVGALLGLFVIVGFVLSGINADGFDNLLGENGAAVAIGQVVQLVGVVTAAVSGALLAFRGD</sequence>
<evidence type="ECO:0000313" key="2">
    <source>
        <dbReference type="Proteomes" id="UP000433406"/>
    </source>
</evidence>